<dbReference type="RefSeq" id="WP_190351455.1">
    <property type="nucleotide sequence ID" value="NZ_JACJPY010000041.1"/>
</dbReference>
<proteinExistence type="predicted"/>
<dbReference type="EMBL" id="JACJPY010000041">
    <property type="protein sequence ID" value="MBD2151081.1"/>
    <property type="molecule type" value="Genomic_DNA"/>
</dbReference>
<gene>
    <name evidence="1" type="ORF">H6F44_13270</name>
</gene>
<reference evidence="1" key="1">
    <citation type="journal article" date="2015" name="ISME J.">
        <title>Draft Genome Sequence of Streptomyces incarnatus NRRL8089, which Produces the Nucleoside Antibiotic Sinefungin.</title>
        <authorList>
            <person name="Oshima K."/>
            <person name="Hattori M."/>
            <person name="Shimizu H."/>
            <person name="Fukuda K."/>
            <person name="Nemoto M."/>
            <person name="Inagaki K."/>
            <person name="Tamura T."/>
        </authorList>
    </citation>
    <scope>NUCLEOTIDE SEQUENCE</scope>
    <source>
        <strain evidence="1">FACHB-1277</strain>
    </source>
</reference>
<evidence type="ECO:0000313" key="1">
    <source>
        <dbReference type="EMBL" id="MBD2151081.1"/>
    </source>
</evidence>
<reference evidence="1" key="2">
    <citation type="submission" date="2020-08" db="EMBL/GenBank/DDBJ databases">
        <authorList>
            <person name="Chen M."/>
            <person name="Teng W."/>
            <person name="Zhao L."/>
            <person name="Hu C."/>
            <person name="Zhou Y."/>
            <person name="Han B."/>
            <person name="Song L."/>
            <person name="Shu W."/>
        </authorList>
    </citation>
    <scope>NUCLEOTIDE SEQUENCE</scope>
    <source>
        <strain evidence="1">FACHB-1277</strain>
    </source>
</reference>
<comment type="caution">
    <text evidence="1">The sequence shown here is derived from an EMBL/GenBank/DDBJ whole genome shotgun (WGS) entry which is preliminary data.</text>
</comment>
<name>A0A926UUG1_9CYAN</name>
<sequence>MTSLHPYKAPEIIALPAIAIEQNHYIERVINLAYCCEAHQGNAAYGCIL</sequence>
<dbReference type="Proteomes" id="UP000631421">
    <property type="component" value="Unassembled WGS sequence"/>
</dbReference>
<evidence type="ECO:0000313" key="2">
    <source>
        <dbReference type="Proteomes" id="UP000631421"/>
    </source>
</evidence>
<keyword evidence="2" id="KW-1185">Reference proteome</keyword>
<accession>A0A926UUG1</accession>
<organism evidence="1 2">
    <name type="scientific">Pseudanabaena cinerea FACHB-1277</name>
    <dbReference type="NCBI Taxonomy" id="2949581"/>
    <lineage>
        <taxon>Bacteria</taxon>
        <taxon>Bacillati</taxon>
        <taxon>Cyanobacteriota</taxon>
        <taxon>Cyanophyceae</taxon>
        <taxon>Pseudanabaenales</taxon>
        <taxon>Pseudanabaenaceae</taxon>
        <taxon>Pseudanabaena</taxon>
        <taxon>Pseudanabaena cinerea</taxon>
    </lineage>
</organism>
<dbReference type="AlphaFoldDB" id="A0A926UUG1"/>
<protein>
    <submittedName>
        <fullName evidence="1">Uncharacterized protein</fullName>
    </submittedName>
</protein>